<dbReference type="AlphaFoldDB" id="A0A1K2CCG9"/>
<keyword evidence="1" id="KW-0472">Membrane</keyword>
<dbReference type="OrthoDB" id="4188441at2"/>
<dbReference type="STRING" id="1893.SAMN02787144_1010179"/>
<organism evidence="2 3">
    <name type="scientific">Streptomyces atratus</name>
    <dbReference type="NCBI Taxonomy" id="1893"/>
    <lineage>
        <taxon>Bacteria</taxon>
        <taxon>Bacillati</taxon>
        <taxon>Actinomycetota</taxon>
        <taxon>Actinomycetes</taxon>
        <taxon>Kitasatosporales</taxon>
        <taxon>Streptomycetaceae</taxon>
        <taxon>Streptomyces</taxon>
    </lineage>
</organism>
<keyword evidence="1" id="KW-1133">Transmembrane helix</keyword>
<gene>
    <name evidence="2" type="ORF">SAMN02787144_1010179</name>
</gene>
<keyword evidence="1" id="KW-0812">Transmembrane</keyword>
<evidence type="ECO:0000313" key="2">
    <source>
        <dbReference type="EMBL" id="SFY07909.1"/>
    </source>
</evidence>
<evidence type="ECO:0000256" key="1">
    <source>
        <dbReference type="SAM" id="Phobius"/>
    </source>
</evidence>
<reference evidence="2 3" key="1">
    <citation type="submission" date="2016-11" db="EMBL/GenBank/DDBJ databases">
        <authorList>
            <person name="Jaros S."/>
            <person name="Januszkiewicz K."/>
            <person name="Wedrychowicz H."/>
        </authorList>
    </citation>
    <scope>NUCLEOTIDE SEQUENCE [LARGE SCALE GENOMIC DNA]</scope>
    <source>
        <strain evidence="2 3">OK807</strain>
    </source>
</reference>
<feature type="transmembrane region" description="Helical" evidence="1">
    <location>
        <begin position="12"/>
        <end position="31"/>
    </location>
</feature>
<protein>
    <submittedName>
        <fullName evidence="2">Uncharacterized protein</fullName>
    </submittedName>
</protein>
<sequence>MDRVPSWLRKPLFIGVPLVLVVTGAVFLSGADRSDGSGHSAANRAQLKRACAGLLPYEELRGLVPDDVAGVVSQYGTVLDPDEESRSLVNCSVAWPGHGSVRVRAVALVSRIPMTVRAEDILPGGDDEGYEAPGVTGRVDKRGRTWVVAECPGGLEGRVREVSGMYVTADVDLPVPGKGEQAEYLADFRTAVQVANGITAAQKCGGSPLKMPTRVVGTYETRVTTDADGGDTKVEKIDPPGLGVKKCRGLGERAGFPGRWTVAGDLQDSRLLSVCDATILDRKDSMDTDPTPPDGAVVDVSAASWAGPLGESANGQYYRTGDSFGSREGERTKVIRDLKPHELALWARSECAAGATYHRVTVRTETRTISSRTLSEAERTRFSKDARKLMDSYLADPDGWPGQQGCHSTQILGEVEGWR</sequence>
<proteinExistence type="predicted"/>
<dbReference type="EMBL" id="FPJO01000010">
    <property type="protein sequence ID" value="SFY07909.1"/>
    <property type="molecule type" value="Genomic_DNA"/>
</dbReference>
<dbReference type="Proteomes" id="UP000181909">
    <property type="component" value="Unassembled WGS sequence"/>
</dbReference>
<accession>A0A1K2CCG9</accession>
<evidence type="ECO:0000313" key="3">
    <source>
        <dbReference type="Proteomes" id="UP000181909"/>
    </source>
</evidence>
<dbReference type="RefSeq" id="WP_143166515.1">
    <property type="nucleotide sequence ID" value="NZ_CP108276.1"/>
</dbReference>
<name>A0A1K2CCG9_STRAR</name>